<keyword evidence="1" id="KW-0805">Transcription regulation</keyword>
<feature type="region of interest" description="Disordered" evidence="6">
    <location>
        <begin position="312"/>
        <end position="361"/>
    </location>
</feature>
<feature type="domain" description="HMG box" evidence="7">
    <location>
        <begin position="139"/>
        <end position="207"/>
    </location>
</feature>
<keyword evidence="9" id="KW-1185">Reference proteome</keyword>
<gene>
    <name evidence="8" type="ORF">ILUMI_22618</name>
</gene>
<comment type="caution">
    <text evidence="8">The sequence shown here is derived from an EMBL/GenBank/DDBJ whole genome shotgun (WGS) entry which is preliminary data.</text>
</comment>
<sequence length="672" mass="76548">MASDEDCNTTFTYPMMEDATPSPTTTNPYSNCLSPSSSPSPLLTQQYPLHMTSRYDYQDSDMIPTTQVLPQVLPKAQEMWDMGQNIYADYRTYDNNRFQSDYIRPNYSDAMPVFAQTRNANFVSKIGGQAQKVPKEARIRRPMNAFMVWAKVERKKLADENPDLHNADLSKMLGKKWRSLTPQDRRPYVEEAERLRVIHMTEHPNYKYRPRRRKHNKQRATSGAGPRVGSSLPSPNLPNMSPRYAGYIPNASLSPGVQQNNFNSLDFSNQGNVSDFGQQSGDKRYSPVSFQHKYNQYNYVGYQQGYAQKSPYALHTPDASPTHSPEPKSALKQPKSPQEVNDSGKEEGAPALPTPELSPLEQEKDFPYAEEKQRMSNIQHTSNVTNASISTNVNVNSLSPTHQNYTTRVQNFRQTNAVNYTDSQPITSVPMANGMYVMCANKSSVEQGHVVTGTFYPPVATSQDQQLLGANQTQNSLSSTVASSSSTIHYYSTNMQQYYPNKEYYKEDIPLINDHEPKTDYLNYNHNLKSDVIMEKPEYDLTYKPSINDTYPSTYAGPMVQTYIPQNEERSDVDSDVDAREFDKYLKFTNADSNMIDSNHNYHRNDNVSTNITYNFQAQHTSVILPNTNVKPEPMLTHYPDMYNNHEVIQNGVQKNDDDFSEILADVRKNLL</sequence>
<dbReference type="Gene3D" id="1.10.30.10">
    <property type="entry name" value="High mobility group box domain"/>
    <property type="match status" value="1"/>
</dbReference>
<feature type="DNA-binding region" description="HMG box" evidence="5">
    <location>
        <begin position="139"/>
        <end position="207"/>
    </location>
</feature>
<feature type="compositionally biased region" description="Polar residues" evidence="6">
    <location>
        <begin position="259"/>
        <end position="280"/>
    </location>
</feature>
<dbReference type="PANTHER" id="PTHR10270:SF317">
    <property type="entry name" value="TRANSCRIPTION FACTOR SOX-15-RELATED"/>
    <property type="match status" value="1"/>
</dbReference>
<feature type="compositionally biased region" description="Low complexity" evidence="6">
    <location>
        <begin position="20"/>
        <end position="40"/>
    </location>
</feature>
<dbReference type="InterPro" id="IPR050140">
    <property type="entry name" value="SRY-related_HMG-box_TF-like"/>
</dbReference>
<dbReference type="FunFam" id="1.10.30.10:FF:000008">
    <property type="entry name" value="transcription factor SOX-7"/>
    <property type="match status" value="1"/>
</dbReference>
<dbReference type="PANTHER" id="PTHR10270">
    <property type="entry name" value="SOX TRANSCRIPTION FACTOR"/>
    <property type="match status" value="1"/>
</dbReference>
<organism evidence="8 9">
    <name type="scientific">Ignelater luminosus</name>
    <name type="common">Cucubano</name>
    <name type="synonym">Pyrophorus luminosus</name>
    <dbReference type="NCBI Taxonomy" id="2038154"/>
    <lineage>
        <taxon>Eukaryota</taxon>
        <taxon>Metazoa</taxon>
        <taxon>Ecdysozoa</taxon>
        <taxon>Arthropoda</taxon>
        <taxon>Hexapoda</taxon>
        <taxon>Insecta</taxon>
        <taxon>Pterygota</taxon>
        <taxon>Neoptera</taxon>
        <taxon>Endopterygota</taxon>
        <taxon>Coleoptera</taxon>
        <taxon>Polyphaga</taxon>
        <taxon>Elateriformia</taxon>
        <taxon>Elateroidea</taxon>
        <taxon>Elateridae</taxon>
        <taxon>Agrypninae</taxon>
        <taxon>Pyrophorini</taxon>
        <taxon>Ignelater</taxon>
    </lineage>
</organism>
<feature type="compositionally biased region" description="Basic residues" evidence="6">
    <location>
        <begin position="208"/>
        <end position="218"/>
    </location>
</feature>
<dbReference type="Proteomes" id="UP000801492">
    <property type="component" value="Unassembled WGS sequence"/>
</dbReference>
<name>A0A8K0CAB0_IGNLU</name>
<evidence type="ECO:0000256" key="5">
    <source>
        <dbReference type="PROSITE-ProRule" id="PRU00267"/>
    </source>
</evidence>
<dbReference type="SUPFAM" id="SSF47095">
    <property type="entry name" value="HMG-box"/>
    <property type="match status" value="1"/>
</dbReference>
<dbReference type="GO" id="GO:0005634">
    <property type="term" value="C:nucleus"/>
    <property type="evidence" value="ECO:0007669"/>
    <property type="project" value="UniProtKB-UniRule"/>
</dbReference>
<feature type="region of interest" description="Disordered" evidence="6">
    <location>
        <begin position="259"/>
        <end position="285"/>
    </location>
</feature>
<dbReference type="InterPro" id="IPR036910">
    <property type="entry name" value="HMG_box_dom_sf"/>
</dbReference>
<evidence type="ECO:0000256" key="4">
    <source>
        <dbReference type="ARBA" id="ARBA00023242"/>
    </source>
</evidence>
<dbReference type="PROSITE" id="PS50118">
    <property type="entry name" value="HMG_BOX_2"/>
    <property type="match status" value="1"/>
</dbReference>
<dbReference type="AlphaFoldDB" id="A0A8K0CAB0"/>
<evidence type="ECO:0000313" key="8">
    <source>
        <dbReference type="EMBL" id="KAF2883554.1"/>
    </source>
</evidence>
<evidence type="ECO:0000256" key="2">
    <source>
        <dbReference type="ARBA" id="ARBA00023125"/>
    </source>
</evidence>
<protein>
    <recommendedName>
        <fullName evidence="7">HMG box domain-containing protein</fullName>
    </recommendedName>
</protein>
<dbReference type="GO" id="GO:0030154">
    <property type="term" value="P:cell differentiation"/>
    <property type="evidence" value="ECO:0007669"/>
    <property type="project" value="TreeGrafter"/>
</dbReference>
<dbReference type="InterPro" id="IPR009071">
    <property type="entry name" value="HMG_box_dom"/>
</dbReference>
<feature type="region of interest" description="Disordered" evidence="6">
    <location>
        <begin position="208"/>
        <end position="243"/>
    </location>
</feature>
<dbReference type="SMART" id="SM00398">
    <property type="entry name" value="HMG"/>
    <property type="match status" value="1"/>
</dbReference>
<keyword evidence="4 5" id="KW-0539">Nucleus</keyword>
<dbReference type="CDD" id="cd22032">
    <property type="entry name" value="HMG-box_SoxF"/>
    <property type="match status" value="1"/>
</dbReference>
<evidence type="ECO:0000256" key="6">
    <source>
        <dbReference type="SAM" id="MobiDB-lite"/>
    </source>
</evidence>
<dbReference type="OrthoDB" id="1919336at2759"/>
<dbReference type="EMBL" id="VTPC01090355">
    <property type="protein sequence ID" value="KAF2883554.1"/>
    <property type="molecule type" value="Genomic_DNA"/>
</dbReference>
<feature type="compositionally biased region" description="Low complexity" evidence="6">
    <location>
        <begin position="230"/>
        <end position="242"/>
    </location>
</feature>
<proteinExistence type="predicted"/>
<keyword evidence="3" id="KW-0804">Transcription</keyword>
<evidence type="ECO:0000256" key="3">
    <source>
        <dbReference type="ARBA" id="ARBA00023163"/>
    </source>
</evidence>
<keyword evidence="2 5" id="KW-0238">DNA-binding</keyword>
<reference evidence="8" key="1">
    <citation type="submission" date="2019-08" db="EMBL/GenBank/DDBJ databases">
        <title>The genome of the North American firefly Photinus pyralis.</title>
        <authorList>
            <consortium name="Photinus pyralis genome working group"/>
            <person name="Fallon T.R."/>
            <person name="Sander Lower S.E."/>
            <person name="Weng J.-K."/>
        </authorList>
    </citation>
    <scope>NUCLEOTIDE SEQUENCE</scope>
    <source>
        <strain evidence="8">TRF0915ILg1</strain>
        <tissue evidence="8">Whole body</tissue>
    </source>
</reference>
<accession>A0A8K0CAB0</accession>
<feature type="region of interest" description="Disordered" evidence="6">
    <location>
        <begin position="1"/>
        <end position="40"/>
    </location>
</feature>
<evidence type="ECO:0000259" key="7">
    <source>
        <dbReference type="PROSITE" id="PS50118"/>
    </source>
</evidence>
<dbReference type="GO" id="GO:0000978">
    <property type="term" value="F:RNA polymerase II cis-regulatory region sequence-specific DNA binding"/>
    <property type="evidence" value="ECO:0007669"/>
    <property type="project" value="TreeGrafter"/>
</dbReference>
<evidence type="ECO:0000313" key="9">
    <source>
        <dbReference type="Proteomes" id="UP000801492"/>
    </source>
</evidence>
<evidence type="ECO:0000256" key="1">
    <source>
        <dbReference type="ARBA" id="ARBA00023015"/>
    </source>
</evidence>
<dbReference type="GO" id="GO:0001228">
    <property type="term" value="F:DNA-binding transcription activator activity, RNA polymerase II-specific"/>
    <property type="evidence" value="ECO:0007669"/>
    <property type="project" value="TreeGrafter"/>
</dbReference>
<dbReference type="Pfam" id="PF00505">
    <property type="entry name" value="HMG_box"/>
    <property type="match status" value="1"/>
</dbReference>